<dbReference type="AlphaFoldDB" id="A0A1G7DQX1"/>
<dbReference type="Proteomes" id="UP000199628">
    <property type="component" value="Unassembled WGS sequence"/>
</dbReference>
<proteinExistence type="predicted"/>
<dbReference type="STRING" id="639004.SAMN04488239_12216"/>
<accession>A0A1G7DQX1</accession>
<name>A0A1G7DQX1_9RHOB</name>
<dbReference type="InterPro" id="IPR038561">
    <property type="entry name" value="SoxD_sf"/>
</dbReference>
<dbReference type="OrthoDB" id="5420070at2"/>
<reference evidence="2" key="1">
    <citation type="submission" date="2016-10" db="EMBL/GenBank/DDBJ databases">
        <authorList>
            <person name="Varghese N."/>
            <person name="Submissions S."/>
        </authorList>
    </citation>
    <scope>NUCLEOTIDE SEQUENCE [LARGE SCALE GENOMIC DNA]</scope>
    <source>
        <strain evidence="2">CGMCC 1.9108</strain>
    </source>
</reference>
<keyword evidence="2" id="KW-1185">Reference proteome</keyword>
<gene>
    <name evidence="1" type="ORF">SAMN04488239_12216</name>
</gene>
<dbReference type="GO" id="GO:0008115">
    <property type="term" value="F:sarcosine oxidase activity"/>
    <property type="evidence" value="ECO:0007669"/>
    <property type="project" value="InterPro"/>
</dbReference>
<protein>
    <submittedName>
        <fullName evidence="1">Sarcosine oxidase subunit delta</fullName>
    </submittedName>
</protein>
<evidence type="ECO:0000313" key="1">
    <source>
        <dbReference type="EMBL" id="SDE53908.1"/>
    </source>
</evidence>
<dbReference type="EMBL" id="FMZV01000022">
    <property type="protein sequence ID" value="SDE53908.1"/>
    <property type="molecule type" value="Genomic_DNA"/>
</dbReference>
<evidence type="ECO:0000313" key="2">
    <source>
        <dbReference type="Proteomes" id="UP000199628"/>
    </source>
</evidence>
<dbReference type="Pfam" id="PF04267">
    <property type="entry name" value="SoxD"/>
    <property type="match status" value="1"/>
</dbReference>
<dbReference type="Gene3D" id="3.30.2270.10">
    <property type="entry name" value="Folate-binding superfamily"/>
    <property type="match status" value="1"/>
</dbReference>
<dbReference type="GO" id="GO:0046653">
    <property type="term" value="P:tetrahydrofolate metabolic process"/>
    <property type="evidence" value="ECO:0007669"/>
    <property type="project" value="InterPro"/>
</dbReference>
<sequence>MIRIHCPICGQRSETEFSYYGDATVKRPDEHETDPALWVDYVFTRDNPRGWHREYWHHVQGCRQWLVLERNTLTHEVSACHLASEASS</sequence>
<dbReference type="InterPro" id="IPR006279">
    <property type="entry name" value="SoxD"/>
</dbReference>
<organism evidence="1 2">
    <name type="scientific">Ruegeria marina</name>
    <dbReference type="NCBI Taxonomy" id="639004"/>
    <lineage>
        <taxon>Bacteria</taxon>
        <taxon>Pseudomonadati</taxon>
        <taxon>Pseudomonadota</taxon>
        <taxon>Alphaproteobacteria</taxon>
        <taxon>Rhodobacterales</taxon>
        <taxon>Roseobacteraceae</taxon>
        <taxon>Ruegeria</taxon>
    </lineage>
</organism>
<dbReference type="RefSeq" id="WP_093036991.1">
    <property type="nucleotide sequence ID" value="NZ_FMZV01000022.1"/>
</dbReference>